<dbReference type="InterPro" id="IPR051052">
    <property type="entry name" value="Diverse_substrate_MTase"/>
</dbReference>
<dbReference type="InterPro" id="IPR029063">
    <property type="entry name" value="SAM-dependent_MTases_sf"/>
</dbReference>
<keyword evidence="2" id="KW-0489">Methyltransferase</keyword>
<gene>
    <name evidence="6" type="primary">LOC101860444</name>
</gene>
<evidence type="ECO:0000313" key="6">
    <source>
        <dbReference type="RefSeq" id="XP_005107996.2"/>
    </source>
</evidence>
<reference evidence="6" key="1">
    <citation type="submission" date="2025-08" db="UniProtKB">
        <authorList>
            <consortium name="RefSeq"/>
        </authorList>
    </citation>
    <scope>IDENTIFICATION</scope>
</reference>
<evidence type="ECO:0000256" key="1">
    <source>
        <dbReference type="ARBA" id="ARBA00008361"/>
    </source>
</evidence>
<comment type="similarity">
    <text evidence="1">Belongs to the methyltransferase superfamily.</text>
</comment>
<dbReference type="Proteomes" id="UP000694888">
    <property type="component" value="Unplaced"/>
</dbReference>
<evidence type="ECO:0000256" key="3">
    <source>
        <dbReference type="ARBA" id="ARBA00022679"/>
    </source>
</evidence>
<dbReference type="PANTHER" id="PTHR44942:SF4">
    <property type="entry name" value="METHYLTRANSFERASE TYPE 11 DOMAIN-CONTAINING PROTEIN"/>
    <property type="match status" value="1"/>
</dbReference>
<dbReference type="SUPFAM" id="SSF53335">
    <property type="entry name" value="S-adenosyl-L-methionine-dependent methyltransferases"/>
    <property type="match status" value="1"/>
</dbReference>
<accession>A0ABM0K3M7</accession>
<dbReference type="PANTHER" id="PTHR44942">
    <property type="entry name" value="METHYLTRANSF_11 DOMAIN-CONTAINING PROTEIN"/>
    <property type="match status" value="1"/>
</dbReference>
<dbReference type="RefSeq" id="XP_005107996.2">
    <property type="nucleotide sequence ID" value="XM_005107939.3"/>
</dbReference>
<dbReference type="Gene3D" id="3.40.50.150">
    <property type="entry name" value="Vaccinia Virus protein VP39"/>
    <property type="match status" value="1"/>
</dbReference>
<proteinExistence type="inferred from homology"/>
<name>A0ABM0K3M7_APLCA</name>
<keyword evidence="3" id="KW-0808">Transferase</keyword>
<evidence type="ECO:0000313" key="5">
    <source>
        <dbReference type="Proteomes" id="UP000694888"/>
    </source>
</evidence>
<sequence length="269" mass="31368">MNPVGTENPHNNKHFIDIYETFRPDYPKEIFYSIYHFMMDVRANFDLAMDVCAGAAKASKPLCTYFKQVIALDSSEDFLSRGPDGVPNLIYQVADCSRPLTFLRSQSVDLVNVASALRFLERRRFYCEVDRVLKPGGCFSLMCVTIPRLTCADGGAYTIIKQKLLKDVFEKHRRRMEQIYSGLDNCDIMYPYYKKFPPIYREMTLTSESCIQMFLTIDVIYDHARDHPDYLDSVRRSFFDWNQGNQLKTFTVTIPSQLVIMHKPWQHRG</sequence>
<evidence type="ECO:0000259" key="4">
    <source>
        <dbReference type="Pfam" id="PF08241"/>
    </source>
</evidence>
<protein>
    <submittedName>
        <fullName evidence="6">Uncharacterized protein LOC101860444</fullName>
    </submittedName>
</protein>
<keyword evidence="5" id="KW-1185">Reference proteome</keyword>
<dbReference type="InterPro" id="IPR013216">
    <property type="entry name" value="Methyltransf_11"/>
</dbReference>
<organism evidence="5 6">
    <name type="scientific">Aplysia californica</name>
    <name type="common">California sea hare</name>
    <dbReference type="NCBI Taxonomy" id="6500"/>
    <lineage>
        <taxon>Eukaryota</taxon>
        <taxon>Metazoa</taxon>
        <taxon>Spiralia</taxon>
        <taxon>Lophotrochozoa</taxon>
        <taxon>Mollusca</taxon>
        <taxon>Gastropoda</taxon>
        <taxon>Heterobranchia</taxon>
        <taxon>Euthyneura</taxon>
        <taxon>Tectipleura</taxon>
        <taxon>Aplysiida</taxon>
        <taxon>Aplysioidea</taxon>
        <taxon>Aplysiidae</taxon>
        <taxon>Aplysia</taxon>
    </lineage>
</organism>
<evidence type="ECO:0000256" key="2">
    <source>
        <dbReference type="ARBA" id="ARBA00022603"/>
    </source>
</evidence>
<dbReference type="GeneID" id="101860444"/>
<feature type="domain" description="Methyltransferase type 11" evidence="4">
    <location>
        <begin position="50"/>
        <end position="139"/>
    </location>
</feature>
<dbReference type="Pfam" id="PF08241">
    <property type="entry name" value="Methyltransf_11"/>
    <property type="match status" value="1"/>
</dbReference>